<organism evidence="2 3">
    <name type="scientific">Oxalicibacterium flavum</name>
    <dbReference type="NCBI Taxonomy" id="179467"/>
    <lineage>
        <taxon>Bacteria</taxon>
        <taxon>Pseudomonadati</taxon>
        <taxon>Pseudomonadota</taxon>
        <taxon>Betaproteobacteria</taxon>
        <taxon>Burkholderiales</taxon>
        <taxon>Oxalobacteraceae</taxon>
        <taxon>Oxalicibacterium</taxon>
    </lineage>
</organism>
<feature type="domain" description="GAF" evidence="1">
    <location>
        <begin position="17"/>
        <end position="121"/>
    </location>
</feature>
<dbReference type="EMBL" id="BMCG01000002">
    <property type="protein sequence ID" value="GGC02901.1"/>
    <property type="molecule type" value="Genomic_DNA"/>
</dbReference>
<gene>
    <name evidence="2" type="ORF">GCM10007205_10100</name>
</gene>
<dbReference type="InterPro" id="IPR029016">
    <property type="entry name" value="GAF-like_dom_sf"/>
</dbReference>
<proteinExistence type="predicted"/>
<accession>A0A8J2XYW5</accession>
<dbReference type="Proteomes" id="UP000620266">
    <property type="component" value="Unassembled WGS sequence"/>
</dbReference>
<evidence type="ECO:0000313" key="2">
    <source>
        <dbReference type="EMBL" id="GGC02901.1"/>
    </source>
</evidence>
<comment type="caution">
    <text evidence="2">The sequence shown here is derived from an EMBL/GenBank/DDBJ whole genome shotgun (WGS) entry which is preliminary data.</text>
</comment>
<name>A0A8J2XYW5_9BURK</name>
<dbReference type="AlphaFoldDB" id="A0A8J2XYW5"/>
<dbReference type="RefSeq" id="WP_188395101.1">
    <property type="nucleotide sequence ID" value="NZ_BMCG01000002.1"/>
</dbReference>
<reference evidence="2" key="1">
    <citation type="journal article" date="2014" name="Int. J. Syst. Evol. Microbiol.">
        <title>Complete genome sequence of Corynebacterium casei LMG S-19264T (=DSM 44701T), isolated from a smear-ripened cheese.</title>
        <authorList>
            <consortium name="US DOE Joint Genome Institute (JGI-PGF)"/>
            <person name="Walter F."/>
            <person name="Albersmeier A."/>
            <person name="Kalinowski J."/>
            <person name="Ruckert C."/>
        </authorList>
    </citation>
    <scope>NUCLEOTIDE SEQUENCE</scope>
    <source>
        <strain evidence="2">CCM 7086</strain>
    </source>
</reference>
<dbReference type="SUPFAM" id="SSF55781">
    <property type="entry name" value="GAF domain-like"/>
    <property type="match status" value="1"/>
</dbReference>
<reference evidence="2" key="2">
    <citation type="submission" date="2020-09" db="EMBL/GenBank/DDBJ databases">
        <authorList>
            <person name="Sun Q."/>
            <person name="Sedlacek I."/>
        </authorList>
    </citation>
    <scope>NUCLEOTIDE SEQUENCE</scope>
    <source>
        <strain evidence="2">CCM 7086</strain>
    </source>
</reference>
<keyword evidence="3" id="KW-1185">Reference proteome</keyword>
<evidence type="ECO:0000259" key="1">
    <source>
        <dbReference type="Pfam" id="PF01590"/>
    </source>
</evidence>
<dbReference type="Gene3D" id="3.30.450.40">
    <property type="match status" value="1"/>
</dbReference>
<sequence>MSGQTATQFERIERIGKHLFGVAACVLVLPESQHGRQQTPAHVFCAQPALPDDLQILPEKQTPFQPALGQVGQIEVRFQLRQPLRDASGTVVGLLGLLHDRPRAFTAGDRELLADLLALAEREWHLSSSSSGAGSVAR</sequence>
<dbReference type="InterPro" id="IPR003018">
    <property type="entry name" value="GAF"/>
</dbReference>
<protein>
    <recommendedName>
        <fullName evidence="1">GAF domain-containing protein</fullName>
    </recommendedName>
</protein>
<dbReference type="Pfam" id="PF01590">
    <property type="entry name" value="GAF"/>
    <property type="match status" value="1"/>
</dbReference>
<evidence type="ECO:0000313" key="3">
    <source>
        <dbReference type="Proteomes" id="UP000620266"/>
    </source>
</evidence>